<dbReference type="SUPFAM" id="SSF55729">
    <property type="entry name" value="Acyl-CoA N-acyltransferases (Nat)"/>
    <property type="match status" value="1"/>
</dbReference>
<gene>
    <name evidence="3" type="ORF">FLT43_28580</name>
    <name evidence="2" type="ORF">M5W83_04460</name>
</gene>
<sequence length="134" mass="15181">MIYKNSLDGITSGMLQGFFVDWPNPPAPDTHLRLLKQSSKVILAVDETANRVVGFITAISDGILSAYIPLLEVLPAYKNKGIGKELVTRMRTELDDIYMIDLCCDDDLVPYYDQFRMRKTNGMILRNYNRQSGS</sequence>
<dbReference type="Pfam" id="PF00583">
    <property type="entry name" value="Acetyltransf_1"/>
    <property type="match status" value="1"/>
</dbReference>
<proteinExistence type="predicted"/>
<organism evidence="3 4">
    <name type="scientific">Paenibacillus thiaminolyticus</name>
    <name type="common">Bacillus thiaminolyticus</name>
    <dbReference type="NCBI Taxonomy" id="49283"/>
    <lineage>
        <taxon>Bacteria</taxon>
        <taxon>Bacillati</taxon>
        <taxon>Bacillota</taxon>
        <taxon>Bacilli</taxon>
        <taxon>Bacillales</taxon>
        <taxon>Paenibacillaceae</taxon>
        <taxon>Paenibacillus</taxon>
    </lineage>
</organism>
<dbReference type="InterPro" id="IPR000182">
    <property type="entry name" value="GNAT_dom"/>
</dbReference>
<evidence type="ECO:0000313" key="5">
    <source>
        <dbReference type="Proteomes" id="UP001209276"/>
    </source>
</evidence>
<dbReference type="RefSeq" id="WP_087440128.1">
    <property type="nucleotide sequence ID" value="NZ_CABMNB010000001.1"/>
</dbReference>
<accession>A0AAP9DZY6</accession>
<dbReference type="Gene3D" id="3.40.630.30">
    <property type="match status" value="1"/>
</dbReference>
<evidence type="ECO:0000313" key="3">
    <source>
        <dbReference type="EMBL" id="QDM46983.1"/>
    </source>
</evidence>
<dbReference type="EMBL" id="JAMDMM010000011">
    <property type="protein sequence ID" value="MCY9606411.1"/>
    <property type="molecule type" value="Genomic_DNA"/>
</dbReference>
<evidence type="ECO:0000259" key="1">
    <source>
        <dbReference type="PROSITE" id="PS51186"/>
    </source>
</evidence>
<dbReference type="Proteomes" id="UP001209276">
    <property type="component" value="Unassembled WGS sequence"/>
</dbReference>
<evidence type="ECO:0000313" key="4">
    <source>
        <dbReference type="Proteomes" id="UP000315377"/>
    </source>
</evidence>
<dbReference type="GO" id="GO:0016747">
    <property type="term" value="F:acyltransferase activity, transferring groups other than amino-acyl groups"/>
    <property type="evidence" value="ECO:0007669"/>
    <property type="project" value="InterPro"/>
</dbReference>
<dbReference type="Proteomes" id="UP000315377">
    <property type="component" value="Chromosome"/>
</dbReference>
<dbReference type="EMBL" id="CP041405">
    <property type="protein sequence ID" value="QDM46983.1"/>
    <property type="molecule type" value="Genomic_DNA"/>
</dbReference>
<protein>
    <submittedName>
        <fullName evidence="3">GNAT family N-acetyltransferase</fullName>
    </submittedName>
</protein>
<reference evidence="3 4" key="1">
    <citation type="submission" date="2019-07" db="EMBL/GenBank/DDBJ databases">
        <title>Paenibacillus thiaminolyticus NRRL B-4156.</title>
        <authorList>
            <person name="Hehnly C."/>
            <person name="Zhang L."/>
        </authorList>
    </citation>
    <scope>NUCLEOTIDE SEQUENCE [LARGE SCALE GENOMIC DNA]</scope>
    <source>
        <strain evidence="3 4">NRRL B-4156</strain>
    </source>
</reference>
<dbReference type="GeneID" id="76999920"/>
<dbReference type="CDD" id="cd04301">
    <property type="entry name" value="NAT_SF"/>
    <property type="match status" value="1"/>
</dbReference>
<name>A0AAP9DZY6_PANTH</name>
<reference evidence="2 5" key="2">
    <citation type="submission" date="2022-05" db="EMBL/GenBank/DDBJ databases">
        <title>Genome Sequencing of Bee-Associated Microbes.</title>
        <authorList>
            <person name="Dunlap C."/>
        </authorList>
    </citation>
    <scope>NUCLEOTIDE SEQUENCE [LARGE SCALE GENOMIC DNA]</scope>
    <source>
        <strain evidence="2 5">NRRL B-14613</strain>
    </source>
</reference>
<dbReference type="AlphaFoldDB" id="A0AAP9DZY6"/>
<dbReference type="PROSITE" id="PS51186">
    <property type="entry name" value="GNAT"/>
    <property type="match status" value="1"/>
</dbReference>
<dbReference type="InterPro" id="IPR016181">
    <property type="entry name" value="Acyl_CoA_acyltransferase"/>
</dbReference>
<keyword evidence="5" id="KW-1185">Reference proteome</keyword>
<evidence type="ECO:0000313" key="2">
    <source>
        <dbReference type="EMBL" id="MCY9606411.1"/>
    </source>
</evidence>
<feature type="domain" description="N-acetyltransferase" evidence="1">
    <location>
        <begin position="1"/>
        <end position="134"/>
    </location>
</feature>